<dbReference type="PANTHER" id="PTHR31005:SF8">
    <property type="entry name" value="DUF4139 DOMAIN-CONTAINING PROTEIN"/>
    <property type="match status" value="1"/>
</dbReference>
<dbReference type="Pfam" id="PF13598">
    <property type="entry name" value="DUF4139"/>
    <property type="match status" value="1"/>
</dbReference>
<reference evidence="4 5" key="1">
    <citation type="submission" date="2019-10" db="EMBL/GenBank/DDBJ databases">
        <title>Extracellular Electron Transfer in a Candidatus Methanoperedens spp. Enrichment Culture.</title>
        <authorList>
            <person name="Berger S."/>
            <person name="Rangel Shaw D."/>
            <person name="Berben T."/>
            <person name="In 'T Zandt M."/>
            <person name="Frank J."/>
            <person name="Reimann J."/>
            <person name="Jetten M.S.M."/>
            <person name="Welte C.U."/>
        </authorList>
    </citation>
    <scope>NUCLEOTIDE SEQUENCE [LARGE SCALE GENOMIC DNA]</scope>
    <source>
        <strain evidence="4">SB12</strain>
    </source>
</reference>
<accession>A0A833H0I1</accession>
<feature type="domain" description="DUF4139" evidence="2">
    <location>
        <begin position="247"/>
        <end position="536"/>
    </location>
</feature>
<dbReference type="AlphaFoldDB" id="A0A833H0I1"/>
<dbReference type="Proteomes" id="UP000460298">
    <property type="component" value="Unassembled WGS sequence"/>
</dbReference>
<comment type="caution">
    <text evidence="4">The sequence shown here is derived from an EMBL/GenBank/DDBJ whole genome shotgun (WGS) entry which is preliminary data.</text>
</comment>
<feature type="region of interest" description="Disordered" evidence="1">
    <location>
        <begin position="321"/>
        <end position="341"/>
    </location>
</feature>
<name>A0A833H0I1_9LEPT</name>
<evidence type="ECO:0000256" key="1">
    <source>
        <dbReference type="SAM" id="MobiDB-lite"/>
    </source>
</evidence>
<evidence type="ECO:0000259" key="2">
    <source>
        <dbReference type="Pfam" id="PF13598"/>
    </source>
</evidence>
<dbReference type="NCBIfam" id="TIGR02231">
    <property type="entry name" value="mucoidy inhibitor MuiA family protein"/>
    <property type="match status" value="2"/>
</dbReference>
<feature type="compositionally biased region" description="Polar residues" evidence="1">
    <location>
        <begin position="546"/>
        <end position="569"/>
    </location>
</feature>
<evidence type="ECO:0000313" key="5">
    <source>
        <dbReference type="Proteomes" id="UP000460298"/>
    </source>
</evidence>
<dbReference type="InterPro" id="IPR037291">
    <property type="entry name" value="DUF4139"/>
</dbReference>
<dbReference type="Pfam" id="PF13600">
    <property type="entry name" value="DUF4140"/>
    <property type="match status" value="1"/>
</dbReference>
<gene>
    <name evidence="4" type="ORF">F9K24_12545</name>
</gene>
<organism evidence="4 5">
    <name type="scientific">Leptonema illini</name>
    <dbReference type="NCBI Taxonomy" id="183"/>
    <lineage>
        <taxon>Bacteria</taxon>
        <taxon>Pseudomonadati</taxon>
        <taxon>Spirochaetota</taxon>
        <taxon>Spirochaetia</taxon>
        <taxon>Leptospirales</taxon>
        <taxon>Leptospiraceae</taxon>
        <taxon>Leptonema</taxon>
    </lineage>
</organism>
<proteinExistence type="predicted"/>
<feature type="region of interest" description="Disordered" evidence="1">
    <location>
        <begin position="546"/>
        <end position="576"/>
    </location>
</feature>
<dbReference type="EMBL" id="WBUI01000012">
    <property type="protein sequence ID" value="KAB2931755.1"/>
    <property type="molecule type" value="Genomic_DNA"/>
</dbReference>
<sequence>MKSRTRKGSGFFYSNKKDGPCSLTGRHRNMNAVRLLLFSVCLLLASSLIPAPTDSIPVVEGIGRIHSVTIFPDRAIVERRLTISTEGKPQKIRFVQLPATMLPETVRVSAESAQIISIAGKKRPEDSSNPALTKRLLELQVQIRDETDRITNLQDQIKSLNSFAISEQNDSSTQVRAGTLSTEALAKALQFFEDQRASYLKRIAASELRRSALQKELKELSSDKSNRTSPVEIEATLVGKLGSEATVSLAYMVDSASYKTEYDLYGTTGGSSFMLKSSAIIRQSTGEDWKDALITLSSARPRLSLSPGMLHPWRLTAQSAVRAEEQAKRDDAERNASGEDSASFSITLNTPVTVNSDAESYRIGLSETPLSGSLDHVAIPSISTSVFLRVRMKNDTGRPLLWDAVQIYLDGNFTGMVRPRGSVASGADFELYLGSDQRIQIRRDLIRGDVVGSGLIEKTVEIENTWQIEITNHSKKEQIITVLDQFPVSADPRITSKFHGSSRPDVNSDANGMLSWQITVKPAETQRFDFRYSIEMTRDIFEQIRQSTNGDPRRPSSPSDNAPTKQQFNLERMLNK</sequence>
<protein>
    <submittedName>
        <fullName evidence="4">Mucoidy inhibitor MuiA family protein</fullName>
    </submittedName>
</protein>
<dbReference type="InterPro" id="IPR011935">
    <property type="entry name" value="CHP02231"/>
</dbReference>
<dbReference type="InterPro" id="IPR025554">
    <property type="entry name" value="DUF4140"/>
</dbReference>
<feature type="compositionally biased region" description="Basic and acidic residues" evidence="1">
    <location>
        <begin position="322"/>
        <end position="337"/>
    </location>
</feature>
<evidence type="ECO:0000259" key="3">
    <source>
        <dbReference type="Pfam" id="PF13600"/>
    </source>
</evidence>
<evidence type="ECO:0000313" key="4">
    <source>
        <dbReference type="EMBL" id="KAB2931755.1"/>
    </source>
</evidence>
<feature type="domain" description="DUF4140" evidence="3">
    <location>
        <begin position="68"/>
        <end position="160"/>
    </location>
</feature>
<dbReference type="PANTHER" id="PTHR31005">
    <property type="entry name" value="DUF4139 DOMAIN-CONTAINING PROTEIN"/>
    <property type="match status" value="1"/>
</dbReference>